<protein>
    <submittedName>
        <fullName evidence="3">S9 family peptidase</fullName>
    </submittedName>
</protein>
<dbReference type="SUPFAM" id="SSF53474">
    <property type="entry name" value="alpha/beta-Hydrolases"/>
    <property type="match status" value="1"/>
</dbReference>
<accession>A0A2P5Z806</accession>
<dbReference type="PANTHER" id="PTHR42776:SF27">
    <property type="entry name" value="DIPEPTIDYL PEPTIDASE FAMILY MEMBER 6"/>
    <property type="match status" value="1"/>
</dbReference>
<evidence type="ECO:0000259" key="2">
    <source>
        <dbReference type="Pfam" id="PF00326"/>
    </source>
</evidence>
<name>A0A2P5Z806_9XANT</name>
<feature type="domain" description="Peptidase S9 prolyl oligopeptidase catalytic" evidence="2">
    <location>
        <begin position="614"/>
        <end position="825"/>
    </location>
</feature>
<evidence type="ECO:0000313" key="4">
    <source>
        <dbReference type="Proteomes" id="UP000247346"/>
    </source>
</evidence>
<dbReference type="GO" id="GO:0004252">
    <property type="term" value="F:serine-type endopeptidase activity"/>
    <property type="evidence" value="ECO:0007669"/>
    <property type="project" value="TreeGrafter"/>
</dbReference>
<dbReference type="GO" id="GO:0006508">
    <property type="term" value="P:proteolysis"/>
    <property type="evidence" value="ECO:0007669"/>
    <property type="project" value="InterPro"/>
</dbReference>
<evidence type="ECO:0000313" key="3">
    <source>
        <dbReference type="EMBL" id="PPU84645.1"/>
    </source>
</evidence>
<sequence>MHMRTNTGATAAGRLARTLILALGLCLLALPAWARMQEVKPGQTPELAPGEGLVVVAVDTDVALSGVELNKDGKVFGGGTMSGLKPGISYRLYIAPAGDYAWRRVLLISQFGYNLRDSDEFRFRLEPGQITYPGDLLFRPSSFFSGDMGMVNRALAAMDWLQQTHPVLWARYTLRYAGHYPDPFPEFYRKALAQHPDARPAAQVALRAPPAPGALPIAPATLFRDSRITGLSLNPRGDLLALQVRERKDEWRIELLDLSSDQQRVLATSVDPIRQMLWAGNDALLFTVPVKNGRDVVRGIRADTGADGKRKWSPLSLPDGGFLVDALPQRPNQVLYATTLSNGDNAVQVLDVSSQAAIDRWRPRLRDRVNVGLERDVGWLTDGEGRLRLAIVRRDDGYVLRYRDSEGAPYRDVMTLDHLRDFEPVGLSYAADEIYAVTDDGRAQRDLVAYDVATRKIVRTLFSRSGVDVVDLIQGPQRTPIGVTYYESGRLVSHYFESADDRVGRALSAALPGRNLQIAARNADGKQIVLWADASDQPPQLYHLDLDKRAARAIGETMPWLHGMTFAPSEVLRFKGRDGLPLEAFVTLPPGAGPKPLVVFPHGGPIGVADALGFDPETQFLASMGYAVLRVNFRGSDGYGRAFREAGRGSFGTLIEDDIDAAIVQAQARYPLDPQRMCVVGASYGGYSALVMTIRWPQRFRCAVSIAGVADRILFYTASDGARSAEGRANLEKRLGDPKAELAQMIDTSPLYHYDAIKVPVMLAHGLEDRRVDYEHTRRMLRMLDMAGNAPVGLSFKDEGHGFGDVEHRVALWSGVAGFLQTHLSGPQAAPAPTAAAAPTAAP</sequence>
<reference evidence="3 4" key="1">
    <citation type="submission" date="2016-08" db="EMBL/GenBank/DDBJ databases">
        <authorList>
            <person name="Seilhamer J.J."/>
        </authorList>
    </citation>
    <scope>NUCLEOTIDE SEQUENCE [LARGE SCALE GENOMIC DNA]</scope>
    <source>
        <strain evidence="3 4">CFBP4641</strain>
    </source>
</reference>
<dbReference type="InterPro" id="IPR029058">
    <property type="entry name" value="AB_hydrolase_fold"/>
</dbReference>
<dbReference type="EMBL" id="MDEK01000002">
    <property type="protein sequence ID" value="PPU84645.1"/>
    <property type="molecule type" value="Genomic_DNA"/>
</dbReference>
<dbReference type="Gene3D" id="3.40.50.1820">
    <property type="entry name" value="alpha/beta hydrolase"/>
    <property type="match status" value="1"/>
</dbReference>
<gene>
    <name evidence="3" type="ORF">XsacCFBP4641_02290</name>
</gene>
<comment type="caution">
    <text evidence="3">The sequence shown here is derived from an EMBL/GenBank/DDBJ whole genome shotgun (WGS) entry which is preliminary data.</text>
</comment>
<dbReference type="InterPro" id="IPR001375">
    <property type="entry name" value="Peptidase_S9_cat"/>
</dbReference>
<proteinExistence type="predicted"/>
<dbReference type="SUPFAM" id="SSF82171">
    <property type="entry name" value="DPP6 N-terminal domain-like"/>
    <property type="match status" value="1"/>
</dbReference>
<dbReference type="AlphaFoldDB" id="A0A2P5Z806"/>
<keyword evidence="1" id="KW-0378">Hydrolase</keyword>
<evidence type="ECO:0000256" key="1">
    <source>
        <dbReference type="ARBA" id="ARBA00022801"/>
    </source>
</evidence>
<dbReference type="Proteomes" id="UP000247346">
    <property type="component" value="Unassembled WGS sequence"/>
</dbReference>
<dbReference type="PANTHER" id="PTHR42776">
    <property type="entry name" value="SERINE PEPTIDASE S9 FAMILY MEMBER"/>
    <property type="match status" value="1"/>
</dbReference>
<dbReference type="Pfam" id="PF00326">
    <property type="entry name" value="Peptidase_S9"/>
    <property type="match status" value="1"/>
</dbReference>
<organism evidence="3 4">
    <name type="scientific">Xanthomonas sacchari</name>
    <dbReference type="NCBI Taxonomy" id="56458"/>
    <lineage>
        <taxon>Bacteria</taxon>
        <taxon>Pseudomonadati</taxon>
        <taxon>Pseudomonadota</taxon>
        <taxon>Gammaproteobacteria</taxon>
        <taxon>Lysobacterales</taxon>
        <taxon>Lysobacteraceae</taxon>
        <taxon>Xanthomonas</taxon>
    </lineage>
</organism>